<name>A0ABQ8TNB8_PERAM</name>
<dbReference type="EMBL" id="JAJSOF020000005">
    <property type="protein sequence ID" value="KAJ4448168.1"/>
    <property type="molecule type" value="Genomic_DNA"/>
</dbReference>
<feature type="domain" description="RRM" evidence="5">
    <location>
        <begin position="160"/>
        <end position="239"/>
    </location>
</feature>
<feature type="domain" description="RRM" evidence="5">
    <location>
        <begin position="9"/>
        <end position="89"/>
    </location>
</feature>
<gene>
    <name evidence="6" type="ORF">ANN_10181</name>
</gene>
<evidence type="ECO:0000313" key="6">
    <source>
        <dbReference type="EMBL" id="KAJ4448168.1"/>
    </source>
</evidence>
<protein>
    <recommendedName>
        <fullName evidence="3">tRNA selenocysteine-associated protein 1</fullName>
    </recommendedName>
</protein>
<dbReference type="InterPro" id="IPR000504">
    <property type="entry name" value="RRM_dom"/>
</dbReference>
<dbReference type="InterPro" id="IPR035979">
    <property type="entry name" value="RBD_domain_sf"/>
</dbReference>
<evidence type="ECO:0000256" key="4">
    <source>
        <dbReference type="PROSITE-ProRule" id="PRU00176"/>
    </source>
</evidence>
<dbReference type="PANTHER" id="PTHR37457:SF3">
    <property type="entry name" value="TRNA SELENOCYSTEINE-ASSOCIATED PROTEIN 1"/>
    <property type="match status" value="1"/>
</dbReference>
<evidence type="ECO:0000256" key="1">
    <source>
        <dbReference type="ARBA" id="ARBA00008920"/>
    </source>
</evidence>
<dbReference type="SUPFAM" id="SSF54928">
    <property type="entry name" value="RNA-binding domain, RBD"/>
    <property type="match status" value="2"/>
</dbReference>
<dbReference type="CDD" id="cd12345">
    <property type="entry name" value="RRM2_SECp43_like"/>
    <property type="match status" value="1"/>
</dbReference>
<comment type="caution">
    <text evidence="6">The sequence shown here is derived from an EMBL/GenBank/DDBJ whole genome shotgun (WGS) entry which is preliminary data.</text>
</comment>
<dbReference type="Proteomes" id="UP001148838">
    <property type="component" value="Unassembled WGS sequence"/>
</dbReference>
<dbReference type="InterPro" id="IPR041085">
    <property type="entry name" value="TSAP1_C"/>
</dbReference>
<evidence type="ECO:0000313" key="7">
    <source>
        <dbReference type="Proteomes" id="UP001148838"/>
    </source>
</evidence>
<proteinExistence type="inferred from homology"/>
<dbReference type="InterPro" id="IPR040434">
    <property type="entry name" value="TSAP1"/>
</dbReference>
<dbReference type="Pfam" id="PF17654">
    <property type="entry name" value="Trnau1ap"/>
    <property type="match status" value="1"/>
</dbReference>
<reference evidence="6 7" key="1">
    <citation type="journal article" date="2022" name="Allergy">
        <title>Genome assembly and annotation of Periplaneta americana reveal a comprehensive cockroach allergen profile.</title>
        <authorList>
            <person name="Wang L."/>
            <person name="Xiong Q."/>
            <person name="Saelim N."/>
            <person name="Wang L."/>
            <person name="Nong W."/>
            <person name="Wan A.T."/>
            <person name="Shi M."/>
            <person name="Liu X."/>
            <person name="Cao Q."/>
            <person name="Hui J.H.L."/>
            <person name="Sookrung N."/>
            <person name="Leung T.F."/>
            <person name="Tungtrongchitr A."/>
            <person name="Tsui S.K.W."/>
        </authorList>
    </citation>
    <scope>NUCLEOTIDE SEQUENCE [LARGE SCALE GENOMIC DNA]</scope>
    <source>
        <strain evidence="6">PWHHKU_190912</strain>
    </source>
</reference>
<keyword evidence="2 4" id="KW-0694">RNA-binding</keyword>
<evidence type="ECO:0000256" key="3">
    <source>
        <dbReference type="ARBA" id="ARBA00033477"/>
    </source>
</evidence>
<dbReference type="InterPro" id="IPR012677">
    <property type="entry name" value="Nucleotide-bd_a/b_plait_sf"/>
</dbReference>
<sequence>MSAAGLIHCQLWMGGLEPYMTESFVMSAFQRMGEQPQNVKVMRNKYTGEPAGYCFVHFATDEAALNAMHKLSGKVIPNTQPLLQNSSTTERSDEVWTGVTGFSLCADDTLMAGSGQCRVVVMQPFKFPTADIIKKVMFQPIRFKLNHASTTGRPPIDREFSLWVGDLTPDVDDYTLYRTFASRYQSIRTAKVILDNAGYSKGYGFIRFANEDEQKNCLVQMNGYKGLGSKAIKISNAVPKPHRFQPTTTGHATTTINTSGYSSSQDYSQYYDPSYWQNYSAWQGYYDASTDPSAATSVHMTQAAADYTQGSHTVQQTVDETTSPEDDLELVEHNVPLDVEKMNSELINRDYNFWDALESSKWLPVEGLECN</sequence>
<evidence type="ECO:0000259" key="5">
    <source>
        <dbReference type="PROSITE" id="PS50102"/>
    </source>
</evidence>
<dbReference type="SMART" id="SM00360">
    <property type="entry name" value="RRM"/>
    <property type="match status" value="2"/>
</dbReference>
<comment type="similarity">
    <text evidence="1">Belongs to the RRM TRSPAP family.</text>
</comment>
<dbReference type="Pfam" id="PF00076">
    <property type="entry name" value="RRM_1"/>
    <property type="match status" value="2"/>
</dbReference>
<dbReference type="PROSITE" id="PS50102">
    <property type="entry name" value="RRM"/>
    <property type="match status" value="2"/>
</dbReference>
<organism evidence="6 7">
    <name type="scientific">Periplaneta americana</name>
    <name type="common">American cockroach</name>
    <name type="synonym">Blatta americana</name>
    <dbReference type="NCBI Taxonomy" id="6978"/>
    <lineage>
        <taxon>Eukaryota</taxon>
        <taxon>Metazoa</taxon>
        <taxon>Ecdysozoa</taxon>
        <taxon>Arthropoda</taxon>
        <taxon>Hexapoda</taxon>
        <taxon>Insecta</taxon>
        <taxon>Pterygota</taxon>
        <taxon>Neoptera</taxon>
        <taxon>Polyneoptera</taxon>
        <taxon>Dictyoptera</taxon>
        <taxon>Blattodea</taxon>
        <taxon>Blattoidea</taxon>
        <taxon>Blattidae</taxon>
        <taxon>Blattinae</taxon>
        <taxon>Periplaneta</taxon>
    </lineage>
</organism>
<evidence type="ECO:0000256" key="2">
    <source>
        <dbReference type="ARBA" id="ARBA00022884"/>
    </source>
</evidence>
<accession>A0ABQ8TNB8</accession>
<dbReference type="PANTHER" id="PTHR37457">
    <property type="entry name" value="TRNA SELENOCYSTEINE 1-ASSOCIATED PROTEIN 1-RELATED"/>
    <property type="match status" value="1"/>
</dbReference>
<dbReference type="Gene3D" id="3.30.70.330">
    <property type="match status" value="2"/>
</dbReference>
<keyword evidence="7" id="KW-1185">Reference proteome</keyword>